<dbReference type="GeneID" id="113110910"/>
<accession>A0A6P6QBP1</accession>
<feature type="compositionally biased region" description="Polar residues" evidence="1">
    <location>
        <begin position="148"/>
        <end position="161"/>
    </location>
</feature>
<evidence type="ECO:0000313" key="2">
    <source>
        <dbReference type="Proteomes" id="UP000515129"/>
    </source>
</evidence>
<sequence length="212" mass="24199">MGEWSSTLKPEIRHLHLKTSRWRRREYFKLKLSPAIRCIRTTKHNCGGPGTFSNKAMSSKLRNCRRSLAAALDQAADVSDLSSSSPNNCSLITTSQDDTNEDFQWRTRSAKLQDLHGLLDVQTLEDLVAKLEFENELNRVYSRFLQSQNQEHGENTESVNSDVEEGSAGRWVHDSKEEYSFLLDVILEIERDNDFTADCDVSALERDLQLSS</sequence>
<name>A0A6P6QBP1_CARAU</name>
<evidence type="ECO:0000256" key="1">
    <source>
        <dbReference type="SAM" id="MobiDB-lite"/>
    </source>
</evidence>
<dbReference type="KEGG" id="caua:113110910"/>
<dbReference type="OrthoDB" id="8916725at2759"/>
<organism evidence="2 3">
    <name type="scientific">Carassius auratus</name>
    <name type="common">Goldfish</name>
    <dbReference type="NCBI Taxonomy" id="7957"/>
    <lineage>
        <taxon>Eukaryota</taxon>
        <taxon>Metazoa</taxon>
        <taxon>Chordata</taxon>
        <taxon>Craniata</taxon>
        <taxon>Vertebrata</taxon>
        <taxon>Euteleostomi</taxon>
        <taxon>Actinopterygii</taxon>
        <taxon>Neopterygii</taxon>
        <taxon>Teleostei</taxon>
        <taxon>Ostariophysi</taxon>
        <taxon>Cypriniformes</taxon>
        <taxon>Cyprinidae</taxon>
        <taxon>Cyprininae</taxon>
        <taxon>Carassius</taxon>
    </lineage>
</organism>
<dbReference type="InterPro" id="IPR031670">
    <property type="entry name" value="DUF4712"/>
</dbReference>
<protein>
    <submittedName>
        <fullName evidence="3">Uncharacterized protein LOC113110910</fullName>
    </submittedName>
</protein>
<feature type="region of interest" description="Disordered" evidence="1">
    <location>
        <begin position="148"/>
        <end position="169"/>
    </location>
</feature>
<dbReference type="Proteomes" id="UP000515129">
    <property type="component" value="Chromosome 11"/>
</dbReference>
<keyword evidence="2" id="KW-1185">Reference proteome</keyword>
<reference evidence="3" key="1">
    <citation type="submission" date="2025-08" db="UniProtKB">
        <authorList>
            <consortium name="RefSeq"/>
        </authorList>
    </citation>
    <scope>IDENTIFICATION</scope>
    <source>
        <strain evidence="3">Wakin</strain>
        <tissue evidence="3">Muscle</tissue>
    </source>
</reference>
<dbReference type="RefSeq" id="XP_026130978.1">
    <property type="nucleotide sequence ID" value="XM_026275193.1"/>
</dbReference>
<dbReference type="Pfam" id="PF15830">
    <property type="entry name" value="DUF4712"/>
    <property type="match status" value="1"/>
</dbReference>
<proteinExistence type="predicted"/>
<dbReference type="AlphaFoldDB" id="A0A6P6QBP1"/>
<evidence type="ECO:0000313" key="3">
    <source>
        <dbReference type="RefSeq" id="XP_026130978.1"/>
    </source>
</evidence>
<gene>
    <name evidence="3" type="primary">LOC113110910</name>
</gene>